<evidence type="ECO:0000313" key="3">
    <source>
        <dbReference type="Proteomes" id="UP000034112"/>
    </source>
</evidence>
<comment type="caution">
    <text evidence="2">The sequence shown here is derived from an EMBL/GenBank/DDBJ whole genome shotgun (WGS) entry which is preliminary data.</text>
</comment>
<organism evidence="2 3">
    <name type="scientific">Trichoderma harzianum</name>
    <name type="common">Hypocrea lixii</name>
    <dbReference type="NCBI Taxonomy" id="5544"/>
    <lineage>
        <taxon>Eukaryota</taxon>
        <taxon>Fungi</taxon>
        <taxon>Dikarya</taxon>
        <taxon>Ascomycota</taxon>
        <taxon>Pezizomycotina</taxon>
        <taxon>Sordariomycetes</taxon>
        <taxon>Hypocreomycetidae</taxon>
        <taxon>Hypocreales</taxon>
        <taxon>Hypocreaceae</taxon>
        <taxon>Trichoderma</taxon>
    </lineage>
</organism>
<sequence length="144" mass="16186">MLMRSSAWLEGRRREDIKGWRDVGTKNDDQETEEDDDDDERSFEGRHSPGWKNQRRRGQARRPEADARHALEAIDETELNRAMSRGCTASIGPIAAACLGSCTALYYGSPQAYRAAPSAHSGRSDHHRRALEATKQLLRALKGH</sequence>
<protein>
    <submittedName>
        <fullName evidence="2">Uncharacterized protein</fullName>
    </submittedName>
</protein>
<dbReference type="EMBL" id="JOKZ01000207">
    <property type="protein sequence ID" value="KKP01203.1"/>
    <property type="molecule type" value="Genomic_DNA"/>
</dbReference>
<proteinExistence type="predicted"/>
<dbReference type="AlphaFoldDB" id="A0A0F9XLI3"/>
<evidence type="ECO:0000256" key="1">
    <source>
        <dbReference type="SAM" id="MobiDB-lite"/>
    </source>
</evidence>
<feature type="compositionally biased region" description="Basic and acidic residues" evidence="1">
    <location>
        <begin position="61"/>
        <end position="72"/>
    </location>
</feature>
<name>A0A0F9XLI3_TRIHA</name>
<feature type="compositionally biased region" description="Acidic residues" evidence="1">
    <location>
        <begin position="30"/>
        <end position="41"/>
    </location>
</feature>
<feature type="region of interest" description="Disordered" evidence="1">
    <location>
        <begin position="18"/>
        <end position="72"/>
    </location>
</feature>
<evidence type="ECO:0000313" key="2">
    <source>
        <dbReference type="EMBL" id="KKP01203.1"/>
    </source>
</evidence>
<dbReference type="Proteomes" id="UP000034112">
    <property type="component" value="Unassembled WGS sequence"/>
</dbReference>
<reference evidence="3" key="1">
    <citation type="journal article" date="2015" name="Genome Announc.">
        <title>Draft whole-genome sequence of the biocontrol agent Trichoderma harzianum T6776.</title>
        <authorList>
            <person name="Baroncelli R."/>
            <person name="Piaggeschi G."/>
            <person name="Fiorini L."/>
            <person name="Bertolini E."/>
            <person name="Zapparata A."/>
            <person name="Pe M.E."/>
            <person name="Sarrocco S."/>
            <person name="Vannacci G."/>
        </authorList>
    </citation>
    <scope>NUCLEOTIDE SEQUENCE [LARGE SCALE GENOMIC DNA]</scope>
    <source>
        <strain evidence="3">T6776</strain>
    </source>
</reference>
<gene>
    <name evidence="2" type="ORF">THAR02_06685</name>
</gene>
<accession>A0A0F9XLI3</accession>
<feature type="compositionally biased region" description="Basic and acidic residues" evidence="1">
    <location>
        <begin position="18"/>
        <end position="29"/>
    </location>
</feature>